<dbReference type="Gene3D" id="3.90.25.10">
    <property type="entry name" value="UDP-galactose 4-epimerase, domain 1"/>
    <property type="match status" value="1"/>
</dbReference>
<sequence length="305" mass="32777">MSARRAIPDAATSVASGLPESERTSGAGVSVQESALVLGGTGKSGRRVVERLRAVGRTVRVGSSKGNPPFRWTDPQTWAAVLDEMDAAFIVYSPDIAMPGAPEVIDAFTEQAVAAGVRRLVLLSGQKSEVGLESERRLQDSGADWTILRAAWFNQNFDEGFLREEVCSGRVALPVGDVGEGFIDADDIADVVATVLTRRGHSGAIYELTGPRLLTFAEAIAEIAEATDQEVKYVQISPESYAATLTAQGLSPVAVDRWIYLFTDLMDGRNARVEKGVQQVLGREPRDFTDYARAAAATGIWSSDR</sequence>
<dbReference type="Proteomes" id="UP000586827">
    <property type="component" value="Unassembled WGS sequence"/>
</dbReference>
<reference evidence="3 4" key="1">
    <citation type="submission" date="2020-05" db="EMBL/GenBank/DDBJ databases">
        <title>MicrobeNet Type strains.</title>
        <authorList>
            <person name="Nicholson A.C."/>
        </authorList>
    </citation>
    <scope>NUCLEOTIDE SEQUENCE [LARGE SCALE GENOMIC DNA]</scope>
    <source>
        <strain evidence="3 4">JCM 3224</strain>
    </source>
</reference>
<dbReference type="SUPFAM" id="SSF51735">
    <property type="entry name" value="NAD(P)-binding Rossmann-fold domains"/>
    <property type="match status" value="1"/>
</dbReference>
<dbReference type="InterPro" id="IPR051604">
    <property type="entry name" value="Ergot_Alk_Oxidoreductase"/>
</dbReference>
<dbReference type="EMBL" id="JABELX010000001">
    <property type="protein sequence ID" value="NNH68450.1"/>
    <property type="molecule type" value="Genomic_DNA"/>
</dbReference>
<dbReference type="AlphaFoldDB" id="A0A849BVX1"/>
<name>A0A849BVX1_9NOCA</name>
<dbReference type="PANTHER" id="PTHR43162">
    <property type="match status" value="1"/>
</dbReference>
<feature type="region of interest" description="Disordered" evidence="1">
    <location>
        <begin position="1"/>
        <end position="27"/>
    </location>
</feature>
<dbReference type="InterPro" id="IPR036291">
    <property type="entry name" value="NAD(P)-bd_dom_sf"/>
</dbReference>
<dbReference type="Pfam" id="PF13460">
    <property type="entry name" value="NAD_binding_10"/>
    <property type="match status" value="1"/>
</dbReference>
<accession>A0A849BVX1</accession>
<gene>
    <name evidence="3" type="ORF">HLB23_00880</name>
</gene>
<comment type="caution">
    <text evidence="3">The sequence shown here is derived from an EMBL/GenBank/DDBJ whole genome shotgun (WGS) entry which is preliminary data.</text>
</comment>
<organism evidence="3 4">
    <name type="scientific">Nocardia uniformis</name>
    <dbReference type="NCBI Taxonomy" id="53432"/>
    <lineage>
        <taxon>Bacteria</taxon>
        <taxon>Bacillati</taxon>
        <taxon>Actinomycetota</taxon>
        <taxon>Actinomycetes</taxon>
        <taxon>Mycobacteriales</taxon>
        <taxon>Nocardiaceae</taxon>
        <taxon>Nocardia</taxon>
    </lineage>
</organism>
<keyword evidence="4" id="KW-1185">Reference proteome</keyword>
<evidence type="ECO:0000313" key="3">
    <source>
        <dbReference type="EMBL" id="NNH68450.1"/>
    </source>
</evidence>
<feature type="domain" description="NAD(P)-binding" evidence="2">
    <location>
        <begin position="73"/>
        <end position="197"/>
    </location>
</feature>
<evidence type="ECO:0000259" key="2">
    <source>
        <dbReference type="Pfam" id="PF13460"/>
    </source>
</evidence>
<dbReference type="PANTHER" id="PTHR43162:SF1">
    <property type="entry name" value="PRESTALK A DIFFERENTIATION PROTEIN A"/>
    <property type="match status" value="1"/>
</dbReference>
<dbReference type="InterPro" id="IPR016040">
    <property type="entry name" value="NAD(P)-bd_dom"/>
</dbReference>
<evidence type="ECO:0000256" key="1">
    <source>
        <dbReference type="SAM" id="MobiDB-lite"/>
    </source>
</evidence>
<dbReference type="Gene3D" id="3.40.50.720">
    <property type="entry name" value="NAD(P)-binding Rossmann-like Domain"/>
    <property type="match status" value="1"/>
</dbReference>
<protein>
    <submittedName>
        <fullName evidence="3">NAD(P)H-binding protein</fullName>
    </submittedName>
</protein>
<proteinExistence type="predicted"/>
<evidence type="ECO:0000313" key="4">
    <source>
        <dbReference type="Proteomes" id="UP000586827"/>
    </source>
</evidence>